<evidence type="ECO:0000256" key="1">
    <source>
        <dbReference type="ARBA" id="ARBA00022603"/>
    </source>
</evidence>
<dbReference type="RefSeq" id="WP_336404898.1">
    <property type="nucleotide sequence ID" value="NZ_JBAPLU010000013.1"/>
</dbReference>
<dbReference type="GO" id="GO:0052913">
    <property type="term" value="F:16S rRNA (guanine(966)-N(2))-methyltransferase activity"/>
    <property type="evidence" value="ECO:0007669"/>
    <property type="project" value="UniProtKB-EC"/>
</dbReference>
<dbReference type="SUPFAM" id="SSF53335">
    <property type="entry name" value="S-adenosyl-L-methionine-dependent methyltransferases"/>
    <property type="match status" value="1"/>
</dbReference>
<evidence type="ECO:0000313" key="3">
    <source>
        <dbReference type="EMBL" id="MEI4272775.1"/>
    </source>
</evidence>
<dbReference type="PANTHER" id="PTHR43542:SF1">
    <property type="entry name" value="METHYLTRANSFERASE"/>
    <property type="match status" value="1"/>
</dbReference>
<dbReference type="Gene3D" id="3.40.50.150">
    <property type="entry name" value="Vaccinia Virus protein VP39"/>
    <property type="match status" value="1"/>
</dbReference>
<keyword evidence="2 3" id="KW-0808">Transferase</keyword>
<sequence>MTRVIAGAARGRVLKVPASGVRPTGDRAREALFNSLRSLLDLEGARVLDLYAGSGALGLEALSRGAAEVVLVESGPKVLPVLRGNVAAVGLPGARVLPGSVPAVVGKPPGGAPFDLVLADPPYAVEPGVVLQVLGGLVDHGWLAPGAVLVVERPAREAPWEWPTPLVGLRDRRYGEALLRYGRAA</sequence>
<dbReference type="InterPro" id="IPR002052">
    <property type="entry name" value="DNA_methylase_N6_adenine_CS"/>
</dbReference>
<keyword evidence="1 3" id="KW-0489">Methyltransferase</keyword>
<protein>
    <submittedName>
        <fullName evidence="3">16S rRNA (Guanine(966)-N(2))-methyltransferase RsmD</fullName>
        <ecNumber evidence="3">2.1.1.171</ecNumber>
    </submittedName>
</protein>
<evidence type="ECO:0000313" key="4">
    <source>
        <dbReference type="Proteomes" id="UP001361570"/>
    </source>
</evidence>
<dbReference type="PIRSF" id="PIRSF004553">
    <property type="entry name" value="CHP00095"/>
    <property type="match status" value="1"/>
</dbReference>
<dbReference type="InterPro" id="IPR029063">
    <property type="entry name" value="SAM-dependent_MTases_sf"/>
</dbReference>
<dbReference type="NCBIfam" id="TIGR00095">
    <property type="entry name" value="16S rRNA (guanine(966)-N(2))-methyltransferase RsmD"/>
    <property type="match status" value="1"/>
</dbReference>
<dbReference type="Pfam" id="PF03602">
    <property type="entry name" value="Cons_hypoth95"/>
    <property type="match status" value="1"/>
</dbReference>
<dbReference type="CDD" id="cd02440">
    <property type="entry name" value="AdoMet_MTases"/>
    <property type="match status" value="1"/>
</dbReference>
<evidence type="ECO:0000256" key="2">
    <source>
        <dbReference type="ARBA" id="ARBA00022679"/>
    </source>
</evidence>
<gene>
    <name evidence="3" type="primary">rsmD</name>
    <name evidence="3" type="ORF">TEK04_13675</name>
</gene>
<reference evidence="3 4" key="1">
    <citation type="submission" date="2024-03" db="EMBL/GenBank/DDBJ databases">
        <title>Draft genome sequence of Klenkia sp. LSe6-5.</title>
        <authorList>
            <person name="Duangmal K."/>
            <person name="Chantavorakit T."/>
        </authorList>
    </citation>
    <scope>NUCLEOTIDE SEQUENCE [LARGE SCALE GENOMIC DNA]</scope>
    <source>
        <strain evidence="3 4">LSe6-5</strain>
    </source>
</reference>
<dbReference type="PANTHER" id="PTHR43542">
    <property type="entry name" value="METHYLTRANSFERASE"/>
    <property type="match status" value="1"/>
</dbReference>
<dbReference type="EC" id="2.1.1.171" evidence="3"/>
<dbReference type="Proteomes" id="UP001361570">
    <property type="component" value="Unassembled WGS sequence"/>
</dbReference>
<dbReference type="PROSITE" id="PS00092">
    <property type="entry name" value="N6_MTASE"/>
    <property type="match status" value="1"/>
</dbReference>
<accession>A0ABU8DVQ8</accession>
<keyword evidence="4" id="KW-1185">Reference proteome</keyword>
<dbReference type="InterPro" id="IPR004398">
    <property type="entry name" value="RNA_MeTrfase_RsmD"/>
</dbReference>
<dbReference type="EMBL" id="JBAPLU010000013">
    <property type="protein sequence ID" value="MEI4272775.1"/>
    <property type="molecule type" value="Genomic_DNA"/>
</dbReference>
<name>A0ABU8DVQ8_9ACTN</name>
<proteinExistence type="predicted"/>
<organism evidence="3 4">
    <name type="scientific">Klenkia sesuvii</name>
    <dbReference type="NCBI Taxonomy" id="3103137"/>
    <lineage>
        <taxon>Bacteria</taxon>
        <taxon>Bacillati</taxon>
        <taxon>Actinomycetota</taxon>
        <taxon>Actinomycetes</taxon>
        <taxon>Geodermatophilales</taxon>
        <taxon>Geodermatophilaceae</taxon>
        <taxon>Klenkia</taxon>
    </lineage>
</organism>
<comment type="caution">
    <text evidence="3">The sequence shown here is derived from an EMBL/GenBank/DDBJ whole genome shotgun (WGS) entry which is preliminary data.</text>
</comment>